<dbReference type="RefSeq" id="WP_006591710.1">
    <property type="nucleotide sequence ID" value="NZ_BAHD01000017.1"/>
</dbReference>
<dbReference type="AlphaFoldDB" id="K6VG69"/>
<dbReference type="InterPro" id="IPR000086">
    <property type="entry name" value="NUDIX_hydrolase_dom"/>
</dbReference>
<evidence type="ECO:0000313" key="5">
    <source>
        <dbReference type="Proteomes" id="UP000008366"/>
    </source>
</evidence>
<keyword evidence="5" id="KW-1185">Reference proteome</keyword>
<comment type="similarity">
    <text evidence="1">Belongs to the Nudix hydrolase family.</text>
</comment>
<comment type="caution">
    <text evidence="4">The sequence shown here is derived from an EMBL/GenBank/DDBJ whole genome shotgun (WGS) entry which is preliminary data.</text>
</comment>
<evidence type="ECO:0000256" key="2">
    <source>
        <dbReference type="SAM" id="MobiDB-lite"/>
    </source>
</evidence>
<organism evidence="4 5">
    <name type="scientific">Kineosphaera limosa NBRC 100340</name>
    <dbReference type="NCBI Taxonomy" id="1184609"/>
    <lineage>
        <taxon>Bacteria</taxon>
        <taxon>Bacillati</taxon>
        <taxon>Actinomycetota</taxon>
        <taxon>Actinomycetes</taxon>
        <taxon>Micrococcales</taxon>
        <taxon>Dermatophilaceae</taxon>
        <taxon>Kineosphaera</taxon>
    </lineage>
</organism>
<proteinExistence type="inferred from homology"/>
<dbReference type="CDD" id="cd02883">
    <property type="entry name" value="NUDIX_Hydrolase"/>
    <property type="match status" value="1"/>
</dbReference>
<name>K6VG69_9MICO</name>
<reference evidence="4 5" key="1">
    <citation type="submission" date="2012-08" db="EMBL/GenBank/DDBJ databases">
        <title>Whole genome shotgun sequence of Kineosphaera limosa NBRC 100340.</title>
        <authorList>
            <person name="Yoshida I."/>
            <person name="Isaki S."/>
            <person name="Hosoyama A."/>
            <person name="Tsuchikane K."/>
            <person name="Katsumata H."/>
            <person name="Ando Y."/>
            <person name="Ohji S."/>
            <person name="Hamada M."/>
            <person name="Tamura T."/>
            <person name="Yamazoe A."/>
            <person name="Yamazaki S."/>
            <person name="Fujita N."/>
        </authorList>
    </citation>
    <scope>NUCLEOTIDE SEQUENCE [LARGE SCALE GENOMIC DNA]</scope>
    <source>
        <strain evidence="4 5">NBRC 100340</strain>
    </source>
</reference>
<dbReference type="PROSITE" id="PS51462">
    <property type="entry name" value="NUDIX"/>
    <property type="match status" value="1"/>
</dbReference>
<dbReference type="PANTHER" id="PTHR43736:SF1">
    <property type="entry name" value="DIHYDRONEOPTERIN TRIPHOSPHATE DIPHOSPHATASE"/>
    <property type="match status" value="1"/>
</dbReference>
<protein>
    <recommendedName>
        <fullName evidence="3">Nudix hydrolase domain-containing protein</fullName>
    </recommendedName>
</protein>
<evidence type="ECO:0000259" key="3">
    <source>
        <dbReference type="PROSITE" id="PS51462"/>
    </source>
</evidence>
<dbReference type="Gene3D" id="3.90.79.10">
    <property type="entry name" value="Nucleoside Triphosphate Pyrophosphohydrolase"/>
    <property type="match status" value="1"/>
</dbReference>
<dbReference type="Proteomes" id="UP000008366">
    <property type="component" value="Unassembled WGS sequence"/>
</dbReference>
<feature type="domain" description="Nudix hydrolase" evidence="3">
    <location>
        <begin position="25"/>
        <end position="156"/>
    </location>
</feature>
<gene>
    <name evidence="4" type="ORF">KILIM_017_00230</name>
</gene>
<feature type="region of interest" description="Disordered" evidence="2">
    <location>
        <begin position="153"/>
        <end position="183"/>
    </location>
</feature>
<dbReference type="STRING" id="1184609.KILIM_017_00230"/>
<dbReference type="PANTHER" id="PTHR43736">
    <property type="entry name" value="ADP-RIBOSE PYROPHOSPHATASE"/>
    <property type="match status" value="1"/>
</dbReference>
<evidence type="ECO:0000256" key="1">
    <source>
        <dbReference type="ARBA" id="ARBA00005582"/>
    </source>
</evidence>
<dbReference type="OrthoDB" id="9814308at2"/>
<sequence>MEDVKALARAGWHRLARTAAYALMPKFTASAMVVARDDQHGPVPWVLLVRKRTGGQQWGFPAGYVSYGRTIVATAAHELAEETGLTPAIGPANHLRTYRQPWAMHLDHLFLVAASGEPQVRDTAEIAQARWWPVDEMPELSREAAQALLEVPDLLSRPLPTVPNEPPRPAERAGGPQNCSKPG</sequence>
<accession>K6VG69</accession>
<dbReference type="SUPFAM" id="SSF55811">
    <property type="entry name" value="Nudix"/>
    <property type="match status" value="1"/>
</dbReference>
<evidence type="ECO:0000313" key="4">
    <source>
        <dbReference type="EMBL" id="GAB95178.1"/>
    </source>
</evidence>
<dbReference type="EMBL" id="BAHD01000017">
    <property type="protein sequence ID" value="GAB95178.1"/>
    <property type="molecule type" value="Genomic_DNA"/>
</dbReference>
<dbReference type="InterPro" id="IPR015797">
    <property type="entry name" value="NUDIX_hydrolase-like_dom_sf"/>
</dbReference>
<dbReference type="Pfam" id="PF00293">
    <property type="entry name" value="NUDIX"/>
    <property type="match status" value="1"/>
</dbReference>